<dbReference type="AlphaFoldDB" id="A0A6N2T9P0"/>
<keyword evidence="2" id="KW-0378">Hydrolase</keyword>
<dbReference type="InterPro" id="IPR004843">
    <property type="entry name" value="Calcineurin-like_PHP"/>
</dbReference>
<dbReference type="PANTHER" id="PTHR43143:SF1">
    <property type="entry name" value="SERINE_THREONINE-PROTEIN PHOSPHATASE CPPED1"/>
    <property type="match status" value="1"/>
</dbReference>
<dbReference type="GO" id="GO:0004114">
    <property type="term" value="F:3',5'-cyclic-nucleotide phosphodiesterase activity"/>
    <property type="evidence" value="ECO:0007669"/>
    <property type="project" value="UniProtKB-EC"/>
</dbReference>
<accession>A0A6N2T9P0</accession>
<dbReference type="EMBL" id="CACRSL010000003">
    <property type="protein sequence ID" value="VYT02237.1"/>
    <property type="molecule type" value="Genomic_DNA"/>
</dbReference>
<dbReference type="InterPro" id="IPR029052">
    <property type="entry name" value="Metallo-depent_PP-like"/>
</dbReference>
<evidence type="ECO:0000259" key="1">
    <source>
        <dbReference type="Pfam" id="PF00149"/>
    </source>
</evidence>
<reference evidence="2" key="1">
    <citation type="submission" date="2019-11" db="EMBL/GenBank/DDBJ databases">
        <authorList>
            <person name="Feng L."/>
        </authorList>
    </citation>
    <scope>NUCLEOTIDE SEQUENCE</scope>
    <source>
        <strain evidence="2">AundefinedLFYP135</strain>
    </source>
</reference>
<proteinExistence type="predicted"/>
<gene>
    <name evidence="2" type="primary">cpdA</name>
    <name evidence="2" type="ORF">AULFYP135_01329</name>
</gene>
<evidence type="ECO:0000313" key="2">
    <source>
        <dbReference type="EMBL" id="VYT02237.1"/>
    </source>
</evidence>
<sequence length="272" mass="30292">MLMPFAHISDTHLDCPGSSDFIKRLHREVRDPLENLTCCLQELAARKVAFVLHTGDMVHEGDAGDYAILRRLFDKYLPGVPVIAAMGNHDHRAAFREGFLGIPSPGDEDFTQEVVLDGLRILVLDSAKSGLIGSVSDAQVDWLEERLASPAPRGTFLMMHHPTVCEHPAMALEVSPEFSSLVENSDIHAIFTGHTHSNYNGFFAGKPLYTADSLAFGMLYIQSEVIYTSRSSYNLCWLDEQGRVTTHNQLLYPEVQVLQRKSVAQMIQGLPR</sequence>
<dbReference type="SUPFAM" id="SSF56300">
    <property type="entry name" value="Metallo-dependent phosphatases"/>
    <property type="match status" value="1"/>
</dbReference>
<feature type="domain" description="Calcineurin-like phosphoesterase" evidence="1">
    <location>
        <begin position="3"/>
        <end position="197"/>
    </location>
</feature>
<organism evidence="2">
    <name type="scientific">uncultured Anaerotruncus sp</name>
    <dbReference type="NCBI Taxonomy" id="905011"/>
    <lineage>
        <taxon>Bacteria</taxon>
        <taxon>Bacillati</taxon>
        <taxon>Bacillota</taxon>
        <taxon>Clostridia</taxon>
        <taxon>Eubacteriales</taxon>
        <taxon>Oscillospiraceae</taxon>
        <taxon>Anaerotruncus</taxon>
        <taxon>environmental samples</taxon>
    </lineage>
</organism>
<dbReference type="EC" id="3.1.4.17" evidence="2"/>
<dbReference type="InterPro" id="IPR051918">
    <property type="entry name" value="STPP_CPPED1"/>
</dbReference>
<name>A0A6N2T9P0_9FIRM</name>
<dbReference type="PANTHER" id="PTHR43143">
    <property type="entry name" value="METALLOPHOSPHOESTERASE, CALCINEURIN SUPERFAMILY"/>
    <property type="match status" value="1"/>
</dbReference>
<protein>
    <submittedName>
        <fullName evidence="2">3',5'-cyclic adenosine monophosphate phosphodiesterase CpdA</fullName>
        <ecNumber evidence="2">3.1.4.17</ecNumber>
    </submittedName>
</protein>
<dbReference type="Pfam" id="PF00149">
    <property type="entry name" value="Metallophos"/>
    <property type="match status" value="1"/>
</dbReference>
<dbReference type="Gene3D" id="3.60.21.10">
    <property type="match status" value="1"/>
</dbReference>